<dbReference type="InterPro" id="IPR042224">
    <property type="entry name" value="GTF2IRD2"/>
</dbReference>
<dbReference type="Proteomes" id="UP001634394">
    <property type="component" value="Unassembled WGS sequence"/>
</dbReference>
<reference evidence="2 3" key="1">
    <citation type="submission" date="2024-11" db="EMBL/GenBank/DDBJ databases">
        <title>Chromosome-level genome assembly of the freshwater bivalve Anodonta woodiana.</title>
        <authorList>
            <person name="Chen X."/>
        </authorList>
    </citation>
    <scope>NUCLEOTIDE SEQUENCE [LARGE SCALE GENOMIC DNA]</scope>
    <source>
        <strain evidence="2">MN2024</strain>
        <tissue evidence="2">Gills</tissue>
    </source>
</reference>
<dbReference type="PANTHER" id="PTHR47831:SF1">
    <property type="entry name" value="GENERAL TRANSCRIPTION FACTOR II-I REPEAT DOMAIN-CONTAINING PROTEIN 2A-RELATED"/>
    <property type="match status" value="1"/>
</dbReference>
<sequence>MLNNSKKRTRTYDAENRIFQERWELSYFFVEHRGAPVCLVCNESVAIMKEYNLRRHYETRHNDDFGKLEGRMREDILASLKKEHYSPTKHL</sequence>
<accession>A0ABD3W123</accession>
<evidence type="ECO:0000259" key="1">
    <source>
        <dbReference type="Pfam" id="PF18658"/>
    </source>
</evidence>
<gene>
    <name evidence="2" type="ORF">ACJMK2_043875</name>
</gene>
<evidence type="ECO:0000313" key="3">
    <source>
        <dbReference type="Proteomes" id="UP001634394"/>
    </source>
</evidence>
<proteinExistence type="predicted"/>
<dbReference type="EMBL" id="JBJQND010000009">
    <property type="protein sequence ID" value="KAL3866588.1"/>
    <property type="molecule type" value="Genomic_DNA"/>
</dbReference>
<dbReference type="InterPro" id="IPR040647">
    <property type="entry name" value="SPIN-DOC_Znf-C2H2"/>
</dbReference>
<organism evidence="2 3">
    <name type="scientific">Sinanodonta woodiana</name>
    <name type="common">Chinese pond mussel</name>
    <name type="synonym">Anodonta woodiana</name>
    <dbReference type="NCBI Taxonomy" id="1069815"/>
    <lineage>
        <taxon>Eukaryota</taxon>
        <taxon>Metazoa</taxon>
        <taxon>Spiralia</taxon>
        <taxon>Lophotrochozoa</taxon>
        <taxon>Mollusca</taxon>
        <taxon>Bivalvia</taxon>
        <taxon>Autobranchia</taxon>
        <taxon>Heteroconchia</taxon>
        <taxon>Palaeoheterodonta</taxon>
        <taxon>Unionida</taxon>
        <taxon>Unionoidea</taxon>
        <taxon>Unionidae</taxon>
        <taxon>Unioninae</taxon>
        <taxon>Sinanodonta</taxon>
    </lineage>
</organism>
<dbReference type="AlphaFoldDB" id="A0ABD3W123"/>
<protein>
    <recommendedName>
        <fullName evidence="1">SPIN-DOC-like zinc-finger domain-containing protein</fullName>
    </recommendedName>
</protein>
<comment type="caution">
    <text evidence="2">The sequence shown here is derived from an EMBL/GenBank/DDBJ whole genome shotgun (WGS) entry which is preliminary data.</text>
</comment>
<dbReference type="PANTHER" id="PTHR47831">
    <property type="entry name" value="GENERAL TRANSCRIPTION FACTOR II-I REPEAT DOMAIN-CONTAINING PROTEIN 2"/>
    <property type="match status" value="1"/>
</dbReference>
<keyword evidence="3" id="KW-1185">Reference proteome</keyword>
<evidence type="ECO:0000313" key="2">
    <source>
        <dbReference type="EMBL" id="KAL3866588.1"/>
    </source>
</evidence>
<name>A0ABD3W123_SINWO</name>
<feature type="domain" description="SPIN-DOC-like zinc-finger" evidence="1">
    <location>
        <begin position="20"/>
        <end position="79"/>
    </location>
</feature>
<dbReference type="Pfam" id="PF18658">
    <property type="entry name" value="zf-C2H2_12"/>
    <property type="match status" value="1"/>
</dbReference>